<dbReference type="PROSITE" id="PS51387">
    <property type="entry name" value="FAD_PCMH"/>
    <property type="match status" value="1"/>
</dbReference>
<keyword evidence="8" id="KW-1185">Reference proteome</keyword>
<evidence type="ECO:0000256" key="4">
    <source>
        <dbReference type="ARBA" id="ARBA00023002"/>
    </source>
</evidence>
<keyword evidence="2" id="KW-0285">Flavoprotein</keyword>
<dbReference type="InterPro" id="IPR016166">
    <property type="entry name" value="FAD-bd_PCMH"/>
</dbReference>
<evidence type="ECO:0000259" key="6">
    <source>
        <dbReference type="PROSITE" id="PS51387"/>
    </source>
</evidence>
<dbReference type="InterPro" id="IPR016169">
    <property type="entry name" value="FAD-bd_PCMH_sub2"/>
</dbReference>
<dbReference type="Pfam" id="PF01565">
    <property type="entry name" value="FAD_binding_4"/>
    <property type="match status" value="1"/>
</dbReference>
<evidence type="ECO:0000256" key="1">
    <source>
        <dbReference type="ARBA" id="ARBA00005466"/>
    </source>
</evidence>
<accession>A0A8H7THJ2</accession>
<feature type="chain" id="PRO_5034678786" description="FAD-binding PCMH-type domain-containing protein" evidence="5">
    <location>
        <begin position="20"/>
        <end position="165"/>
    </location>
</feature>
<dbReference type="SUPFAM" id="SSF56176">
    <property type="entry name" value="FAD-binding/transporter-associated domain-like"/>
    <property type="match status" value="1"/>
</dbReference>
<feature type="signal peptide" evidence="5">
    <location>
        <begin position="1"/>
        <end position="19"/>
    </location>
</feature>
<feature type="domain" description="FAD-binding PCMH-type" evidence="6">
    <location>
        <begin position="66"/>
        <end position="165"/>
    </location>
</feature>
<dbReference type="OrthoDB" id="2151789at2759"/>
<keyword evidence="3" id="KW-0274">FAD</keyword>
<evidence type="ECO:0000256" key="2">
    <source>
        <dbReference type="ARBA" id="ARBA00022630"/>
    </source>
</evidence>
<dbReference type="GO" id="GO:0016491">
    <property type="term" value="F:oxidoreductase activity"/>
    <property type="evidence" value="ECO:0007669"/>
    <property type="project" value="UniProtKB-KW"/>
</dbReference>
<protein>
    <recommendedName>
        <fullName evidence="6">FAD-binding PCMH-type domain-containing protein</fullName>
    </recommendedName>
</protein>
<dbReference type="PANTHER" id="PTHR42973:SF53">
    <property type="entry name" value="FAD-BINDING PCMH-TYPE DOMAIN-CONTAINING PROTEIN-RELATED"/>
    <property type="match status" value="1"/>
</dbReference>
<proteinExistence type="inferred from homology"/>
<comment type="similarity">
    <text evidence="1">Belongs to the oxygen-dependent FAD-linked oxidoreductase family.</text>
</comment>
<evidence type="ECO:0000256" key="5">
    <source>
        <dbReference type="SAM" id="SignalP"/>
    </source>
</evidence>
<dbReference type="AlphaFoldDB" id="A0A8H7THJ2"/>
<keyword evidence="5" id="KW-0732">Signal</keyword>
<dbReference type="GO" id="GO:0071949">
    <property type="term" value="F:FAD binding"/>
    <property type="evidence" value="ECO:0007669"/>
    <property type="project" value="InterPro"/>
</dbReference>
<dbReference type="Proteomes" id="UP000664132">
    <property type="component" value="Unassembled WGS sequence"/>
</dbReference>
<evidence type="ECO:0000313" key="8">
    <source>
        <dbReference type="Proteomes" id="UP000664132"/>
    </source>
</evidence>
<dbReference type="InterPro" id="IPR050416">
    <property type="entry name" value="FAD-linked_Oxidoreductase"/>
</dbReference>
<name>A0A8H7THJ2_9HELO</name>
<evidence type="ECO:0000313" key="7">
    <source>
        <dbReference type="EMBL" id="KAG4421729.1"/>
    </source>
</evidence>
<sequence length="165" mass="17737">MKFILCLSILGSILLLVAGDKRPNGPYSGCCSALAAIGPLVSYPGTPSYINQSTDLDNGYWSILEAELLPASRLKPTDTSELARDVKILSSNKCQFAIRSGGHMARKGAANVDGKGKDGVTIDLSALDQVQEIDSWFPYGAVRTDKVVKISSGAHWRDVYAEECK</sequence>
<dbReference type="Gene3D" id="3.30.465.10">
    <property type="match status" value="1"/>
</dbReference>
<reference evidence="7" key="1">
    <citation type="submission" date="2021-02" db="EMBL/GenBank/DDBJ databases">
        <title>Genome sequence Cadophora malorum strain M34.</title>
        <authorList>
            <person name="Stefanovic E."/>
            <person name="Vu D."/>
            <person name="Scully C."/>
            <person name="Dijksterhuis J."/>
            <person name="Roader J."/>
            <person name="Houbraken J."/>
        </authorList>
    </citation>
    <scope>NUCLEOTIDE SEQUENCE</scope>
    <source>
        <strain evidence="7">M34</strain>
    </source>
</reference>
<dbReference type="InterPro" id="IPR036318">
    <property type="entry name" value="FAD-bd_PCMH-like_sf"/>
</dbReference>
<comment type="caution">
    <text evidence="7">The sequence shown here is derived from an EMBL/GenBank/DDBJ whole genome shotgun (WGS) entry which is preliminary data.</text>
</comment>
<dbReference type="InterPro" id="IPR006094">
    <property type="entry name" value="Oxid_FAD_bind_N"/>
</dbReference>
<organism evidence="7 8">
    <name type="scientific">Cadophora malorum</name>
    <dbReference type="NCBI Taxonomy" id="108018"/>
    <lineage>
        <taxon>Eukaryota</taxon>
        <taxon>Fungi</taxon>
        <taxon>Dikarya</taxon>
        <taxon>Ascomycota</taxon>
        <taxon>Pezizomycotina</taxon>
        <taxon>Leotiomycetes</taxon>
        <taxon>Helotiales</taxon>
        <taxon>Ploettnerulaceae</taxon>
        <taxon>Cadophora</taxon>
    </lineage>
</organism>
<dbReference type="EMBL" id="JAFJYH010000060">
    <property type="protein sequence ID" value="KAG4421729.1"/>
    <property type="molecule type" value="Genomic_DNA"/>
</dbReference>
<evidence type="ECO:0000256" key="3">
    <source>
        <dbReference type="ARBA" id="ARBA00022827"/>
    </source>
</evidence>
<dbReference type="PANTHER" id="PTHR42973">
    <property type="entry name" value="BINDING OXIDOREDUCTASE, PUTATIVE (AFU_ORTHOLOGUE AFUA_1G17690)-RELATED"/>
    <property type="match status" value="1"/>
</dbReference>
<keyword evidence="4" id="KW-0560">Oxidoreductase</keyword>
<gene>
    <name evidence="7" type="ORF">IFR04_005105</name>
</gene>